<evidence type="ECO:0000259" key="1">
    <source>
        <dbReference type="Pfam" id="PF03417"/>
    </source>
</evidence>
<dbReference type="InterPro" id="IPR047801">
    <property type="entry name" value="Peptidase_C45"/>
</dbReference>
<organism evidence="2 3">
    <name type="scientific">Brevibacillus panacihumi</name>
    <dbReference type="NCBI Taxonomy" id="497735"/>
    <lineage>
        <taxon>Bacteria</taxon>
        <taxon>Bacillati</taxon>
        <taxon>Bacillota</taxon>
        <taxon>Bacilli</taxon>
        <taxon>Bacillales</taxon>
        <taxon>Paenibacillaceae</taxon>
        <taxon>Brevibacillus</taxon>
    </lineage>
</organism>
<dbReference type="Proteomes" id="UP000281915">
    <property type="component" value="Unassembled WGS sequence"/>
</dbReference>
<dbReference type="PANTHER" id="PTHR34180:SF1">
    <property type="entry name" value="BETA-ALANYL-DOPAMINE_CARCININE HYDROLASE"/>
    <property type="match status" value="1"/>
</dbReference>
<dbReference type="Pfam" id="PF03417">
    <property type="entry name" value="AAT"/>
    <property type="match status" value="1"/>
</dbReference>
<feature type="domain" description="Peptidase C45 hydrolase" evidence="1">
    <location>
        <begin position="101"/>
        <end position="310"/>
    </location>
</feature>
<name>A0A3M8D0X7_9BACL</name>
<protein>
    <submittedName>
        <fullName evidence="2">Peptidase C45</fullName>
    </submittedName>
</protein>
<reference evidence="2 3" key="1">
    <citation type="submission" date="2018-10" db="EMBL/GenBank/DDBJ databases">
        <title>Phylogenomics of Brevibacillus.</title>
        <authorList>
            <person name="Dunlap C."/>
        </authorList>
    </citation>
    <scope>NUCLEOTIDE SEQUENCE [LARGE SCALE GENOMIC DNA]</scope>
    <source>
        <strain evidence="2 3">JCM 15085</strain>
    </source>
</reference>
<accession>A0A3M8D0X7</accession>
<evidence type="ECO:0000313" key="2">
    <source>
        <dbReference type="EMBL" id="RNB81538.1"/>
    </source>
</evidence>
<sequence length="340" mass="38274">MQNFQVKVLQHRGSSYEIGKMLGEQARHNPIVQTFQKITRDQIDVQAMEAIYAAFAPHLLEELRGLAEGLELTWGQVCARFGGYDVPKTEAMGCSAILTRDYYVRNYDFSPDFYDGYFSLLQPDQAFATAGYNLQLIGRHDGVNEHGLVMGLHFVSNAGYTRGISAWTAVRMVLDTCRNAEAAIHLLQELPHAACYNFSIGDKSGNLAVVEASPEGIQVRRDAAHLSCVNHFQTDLLAPNNRSIIAGSLKRNTYMQGLQDKAYTQDEMVQLFKDKKSPLFFRDYADLFGTLHTFSYAYRDARIVTVLAQGERFFTLNFADWVSGHATAVEWLEGKIEENE</sequence>
<dbReference type="RefSeq" id="WP_122912806.1">
    <property type="nucleotide sequence ID" value="NZ_RHHT01000012.1"/>
</dbReference>
<evidence type="ECO:0000313" key="3">
    <source>
        <dbReference type="Proteomes" id="UP000281915"/>
    </source>
</evidence>
<dbReference type="InterPro" id="IPR005079">
    <property type="entry name" value="Peptidase_C45_hydrolase"/>
</dbReference>
<dbReference type="EMBL" id="RHHT01000012">
    <property type="protein sequence ID" value="RNB81538.1"/>
    <property type="molecule type" value="Genomic_DNA"/>
</dbReference>
<dbReference type="CDD" id="cd01935">
    <property type="entry name" value="Ntn_CGH_like"/>
    <property type="match status" value="1"/>
</dbReference>
<dbReference type="PANTHER" id="PTHR34180">
    <property type="entry name" value="PEPTIDASE C45"/>
    <property type="match status" value="1"/>
</dbReference>
<dbReference type="AlphaFoldDB" id="A0A3M8D0X7"/>
<gene>
    <name evidence="2" type="ORF">EDM58_07530</name>
</gene>
<dbReference type="InterPro" id="IPR047794">
    <property type="entry name" value="C45_proenzyme-like"/>
</dbReference>
<dbReference type="NCBIfam" id="NF040521">
    <property type="entry name" value="C45_proenzyme"/>
    <property type="match status" value="1"/>
</dbReference>
<dbReference type="InterPro" id="IPR029055">
    <property type="entry name" value="Ntn_hydrolases_N"/>
</dbReference>
<dbReference type="Gene3D" id="3.60.60.10">
    <property type="entry name" value="Penicillin V Acylase, Chain A"/>
    <property type="match status" value="1"/>
</dbReference>
<dbReference type="SUPFAM" id="SSF56235">
    <property type="entry name" value="N-terminal nucleophile aminohydrolases (Ntn hydrolases)"/>
    <property type="match status" value="1"/>
</dbReference>
<proteinExistence type="predicted"/>
<comment type="caution">
    <text evidence="2">The sequence shown here is derived from an EMBL/GenBank/DDBJ whole genome shotgun (WGS) entry which is preliminary data.</text>
</comment>